<evidence type="ECO:0000256" key="1">
    <source>
        <dbReference type="ARBA" id="ARBA00008779"/>
    </source>
</evidence>
<feature type="domain" description="Sulfatase N-terminal" evidence="5">
    <location>
        <begin position="4"/>
        <end position="85"/>
    </location>
</feature>
<dbReference type="Proteomes" id="UP001202961">
    <property type="component" value="Unassembled WGS sequence"/>
</dbReference>
<evidence type="ECO:0000313" key="6">
    <source>
        <dbReference type="EMBL" id="MCM2374462.1"/>
    </source>
</evidence>
<dbReference type="Pfam" id="PF00884">
    <property type="entry name" value="Sulfatase"/>
    <property type="match status" value="1"/>
</dbReference>
<evidence type="ECO:0000313" key="7">
    <source>
        <dbReference type="Proteomes" id="UP001202961"/>
    </source>
</evidence>
<evidence type="ECO:0000256" key="2">
    <source>
        <dbReference type="ARBA" id="ARBA00022723"/>
    </source>
</evidence>
<dbReference type="InterPro" id="IPR024607">
    <property type="entry name" value="Sulfatase_CS"/>
</dbReference>
<keyword evidence="7" id="KW-1185">Reference proteome</keyword>
<dbReference type="SUPFAM" id="SSF53649">
    <property type="entry name" value="Alkaline phosphatase-like"/>
    <property type="match status" value="1"/>
</dbReference>
<dbReference type="Gene3D" id="3.40.720.10">
    <property type="entry name" value="Alkaline Phosphatase, subunit A"/>
    <property type="match status" value="1"/>
</dbReference>
<keyword evidence="2" id="KW-0479">Metal-binding</keyword>
<reference evidence="6 7" key="1">
    <citation type="journal article" date="2022" name="Syst. Appl. Microbiol.">
        <title>Rhodopirellula aestuarii sp. nov., a novel member of the genus Rhodopirellula isolated from brackish sediments collected in the Tagus River estuary, Portugal.</title>
        <authorList>
            <person name="Vitorino I.R."/>
            <person name="Klimek D."/>
            <person name="Calusinska M."/>
            <person name="Lobo-da-Cunha A."/>
            <person name="Vasconcelos V."/>
            <person name="Lage O.M."/>
        </authorList>
    </citation>
    <scope>NUCLEOTIDE SEQUENCE [LARGE SCALE GENOMIC DNA]</scope>
    <source>
        <strain evidence="6 7">ICT_H3.1</strain>
    </source>
</reference>
<gene>
    <name evidence="6" type="ORF">NB063_27905</name>
</gene>
<protein>
    <submittedName>
        <fullName evidence="6">Sulfatase-like hydrolase/transferase</fullName>
    </submittedName>
</protein>
<evidence type="ECO:0000259" key="5">
    <source>
        <dbReference type="Pfam" id="PF00884"/>
    </source>
</evidence>
<keyword evidence="4" id="KW-0106">Calcium</keyword>
<name>A0ABT0UCC0_9BACT</name>
<dbReference type="InterPro" id="IPR050738">
    <property type="entry name" value="Sulfatase"/>
</dbReference>
<keyword evidence="3" id="KW-0378">Hydrolase</keyword>
<dbReference type="PANTHER" id="PTHR42693:SF53">
    <property type="entry name" value="ENDO-4-O-SULFATASE"/>
    <property type="match status" value="1"/>
</dbReference>
<dbReference type="RefSeq" id="WP_250932353.1">
    <property type="nucleotide sequence ID" value="NZ_JAMQBK010000086.1"/>
</dbReference>
<dbReference type="PROSITE" id="PS00149">
    <property type="entry name" value="SULFATASE_2"/>
    <property type="match status" value="1"/>
</dbReference>
<organism evidence="6 7">
    <name type="scientific">Aporhodopirellula aestuarii</name>
    <dbReference type="NCBI Taxonomy" id="2950107"/>
    <lineage>
        <taxon>Bacteria</taxon>
        <taxon>Pseudomonadati</taxon>
        <taxon>Planctomycetota</taxon>
        <taxon>Planctomycetia</taxon>
        <taxon>Pirellulales</taxon>
        <taxon>Pirellulaceae</taxon>
        <taxon>Aporhodopirellula</taxon>
    </lineage>
</organism>
<sequence>MSGPKTPNFDQMASEGMKFTDSYVGCAVCSGSRTSLLTGCHYQRLSMDAVLFPHSNKGLQPDETTLTDMLRTAGYETACVGKWHLVSAWKVAAALVCD</sequence>
<proteinExistence type="inferred from homology"/>
<dbReference type="InterPro" id="IPR000917">
    <property type="entry name" value="Sulfatase_N"/>
</dbReference>
<comment type="similarity">
    <text evidence="1">Belongs to the sulfatase family.</text>
</comment>
<evidence type="ECO:0000256" key="4">
    <source>
        <dbReference type="ARBA" id="ARBA00022837"/>
    </source>
</evidence>
<dbReference type="PANTHER" id="PTHR42693">
    <property type="entry name" value="ARYLSULFATASE FAMILY MEMBER"/>
    <property type="match status" value="1"/>
</dbReference>
<evidence type="ECO:0000256" key="3">
    <source>
        <dbReference type="ARBA" id="ARBA00022801"/>
    </source>
</evidence>
<accession>A0ABT0UCC0</accession>
<dbReference type="EMBL" id="JAMQBK010000086">
    <property type="protein sequence ID" value="MCM2374462.1"/>
    <property type="molecule type" value="Genomic_DNA"/>
</dbReference>
<comment type="caution">
    <text evidence="6">The sequence shown here is derived from an EMBL/GenBank/DDBJ whole genome shotgun (WGS) entry which is preliminary data.</text>
</comment>
<dbReference type="InterPro" id="IPR017850">
    <property type="entry name" value="Alkaline_phosphatase_core_sf"/>
</dbReference>